<sequence length="142" mass="16149">MIKAEIRSNINFPKIALQADLEHIAEKIIIKDMVNRIKQRKAIDGGALPENSAATIKRKGHDRQLQDMGVLINSFGYEKEGRDKVRIFISKGLDRDLIGGYLQNSGVGKSKKRYKFFGISIFAYRKAMEYMEEKIKALTSGR</sequence>
<evidence type="ECO:0000313" key="1">
    <source>
        <dbReference type="EMBL" id="QJA45898.1"/>
    </source>
</evidence>
<reference evidence="1" key="1">
    <citation type="submission" date="2020-03" db="EMBL/GenBank/DDBJ databases">
        <title>The deep terrestrial virosphere.</title>
        <authorList>
            <person name="Holmfeldt K."/>
            <person name="Nilsson E."/>
            <person name="Simone D."/>
            <person name="Lopez-Fernandez M."/>
            <person name="Wu X."/>
            <person name="de Brujin I."/>
            <person name="Lundin D."/>
            <person name="Andersson A."/>
            <person name="Bertilsson S."/>
            <person name="Dopson M."/>
        </authorList>
    </citation>
    <scope>NUCLEOTIDE SEQUENCE</scope>
    <source>
        <strain evidence="1">TM448A00287</strain>
        <strain evidence="2">TM448B00362</strain>
    </source>
</reference>
<protein>
    <submittedName>
        <fullName evidence="1">Uncharacterized protein</fullName>
    </submittedName>
</protein>
<organism evidence="1">
    <name type="scientific">viral metagenome</name>
    <dbReference type="NCBI Taxonomy" id="1070528"/>
    <lineage>
        <taxon>unclassified sequences</taxon>
        <taxon>metagenomes</taxon>
        <taxon>organismal metagenomes</taxon>
    </lineage>
</organism>
<accession>A0A6H1ZED7</accession>
<dbReference type="EMBL" id="MT144616">
    <property type="protein sequence ID" value="QJH95274.1"/>
    <property type="molecule type" value="Genomic_DNA"/>
</dbReference>
<dbReference type="AlphaFoldDB" id="A0A6H1ZED7"/>
<gene>
    <name evidence="1" type="ORF">TM448A00287_0020</name>
    <name evidence="2" type="ORF">TM448B00362_0020</name>
</gene>
<proteinExistence type="predicted"/>
<evidence type="ECO:0000313" key="2">
    <source>
        <dbReference type="EMBL" id="QJH95274.1"/>
    </source>
</evidence>
<name>A0A6H1ZED7_9ZZZZ</name>
<dbReference type="EMBL" id="MT143999">
    <property type="protein sequence ID" value="QJA45898.1"/>
    <property type="molecule type" value="Genomic_DNA"/>
</dbReference>